<evidence type="ECO:0000313" key="4">
    <source>
        <dbReference type="Proteomes" id="UP001165092"/>
    </source>
</evidence>
<name>A0A9W6PB03_9ACTN</name>
<dbReference type="Gene3D" id="3.30.300.30">
    <property type="match status" value="1"/>
</dbReference>
<proteinExistence type="predicted"/>
<dbReference type="Pfam" id="PF13193">
    <property type="entry name" value="AMP-binding_C"/>
    <property type="match status" value="1"/>
</dbReference>
<protein>
    <submittedName>
        <fullName evidence="3">AMP-dependent synthetase</fullName>
    </submittedName>
</protein>
<evidence type="ECO:0000259" key="2">
    <source>
        <dbReference type="Pfam" id="PF13193"/>
    </source>
</evidence>
<sequence length="536" mass="58309">MPGNRPSDSGGAPLRFHARFERNAATFPGRTAVTLAGRDVSYGELDVLAERHRTALVGRGAVAGDRVALYAELSVQTIAAVIGILKAGCVLVTTHPSFSRRKLCHQINETEAAFLITGRPDTFSGVFDETPLDAVLPVDTGRSAPRTLVRSRPLASPRSADPQIPLEGSLAALFYTSGSSGAPKGVATSHENMDAAFRAVTAHQKNTADDAVLTFTPIGSDFGFHNVMMPLSFGGRVVAFPAMPVRPHELIELINREQVTALHAFPPVLAHLCRADDLHRYALPSVRYISSSGQRLPPEHIARLRKAFPDVLIHSMYGLSECKRVAYLPPEEADRRPTSVGLPLPEVRTYLVDDDGRLVTGHDTVGELAVAGDLVTQGYWRDPELTSRVLKRNVFGEAKVFFTGDLFRKDRDGFLYWVARRDELFARAMVKVDPQEVEARVRAFPGVADCAVVPLADELAGSVPVACVVLDEGAAADPEAIVEHCARTLDWHMVPARVVFHDVLPLTDSGKTDKRALVRGLEASESDRRNGAQDDR</sequence>
<dbReference type="PROSITE" id="PS00455">
    <property type="entry name" value="AMP_BINDING"/>
    <property type="match status" value="1"/>
</dbReference>
<dbReference type="Gene3D" id="3.40.50.12780">
    <property type="entry name" value="N-terminal domain of ligase-like"/>
    <property type="match status" value="1"/>
</dbReference>
<dbReference type="InterPro" id="IPR025110">
    <property type="entry name" value="AMP-bd_C"/>
</dbReference>
<comment type="caution">
    <text evidence="3">The sequence shown here is derived from an EMBL/GenBank/DDBJ whole genome shotgun (WGS) entry which is preliminary data.</text>
</comment>
<dbReference type="GO" id="GO:0016878">
    <property type="term" value="F:acid-thiol ligase activity"/>
    <property type="evidence" value="ECO:0007669"/>
    <property type="project" value="UniProtKB-ARBA"/>
</dbReference>
<organism evidence="3 4">
    <name type="scientific">Nocardiopsis ansamitocini</name>
    <dbReference type="NCBI Taxonomy" id="1670832"/>
    <lineage>
        <taxon>Bacteria</taxon>
        <taxon>Bacillati</taxon>
        <taxon>Actinomycetota</taxon>
        <taxon>Actinomycetes</taxon>
        <taxon>Streptosporangiales</taxon>
        <taxon>Nocardiopsidaceae</taxon>
        <taxon>Nocardiopsis</taxon>
    </lineage>
</organism>
<feature type="domain" description="AMP-binding enzyme C-terminal" evidence="2">
    <location>
        <begin position="436"/>
        <end position="511"/>
    </location>
</feature>
<evidence type="ECO:0000259" key="1">
    <source>
        <dbReference type="Pfam" id="PF00501"/>
    </source>
</evidence>
<dbReference type="AlphaFoldDB" id="A0A9W6PB03"/>
<dbReference type="PANTHER" id="PTHR43767:SF1">
    <property type="entry name" value="NONRIBOSOMAL PEPTIDE SYNTHASE PES1 (EUROFUNG)-RELATED"/>
    <property type="match status" value="1"/>
</dbReference>
<evidence type="ECO:0000313" key="3">
    <source>
        <dbReference type="EMBL" id="GLU50248.1"/>
    </source>
</evidence>
<accession>A0A9W6PB03</accession>
<dbReference type="SUPFAM" id="SSF56801">
    <property type="entry name" value="Acetyl-CoA synthetase-like"/>
    <property type="match status" value="1"/>
</dbReference>
<dbReference type="InterPro" id="IPR042099">
    <property type="entry name" value="ANL_N_sf"/>
</dbReference>
<feature type="domain" description="AMP-dependent synthetase/ligase" evidence="1">
    <location>
        <begin position="20"/>
        <end position="380"/>
    </location>
</feature>
<dbReference type="InterPro" id="IPR000873">
    <property type="entry name" value="AMP-dep_synth/lig_dom"/>
</dbReference>
<dbReference type="Proteomes" id="UP001165092">
    <property type="component" value="Unassembled WGS sequence"/>
</dbReference>
<gene>
    <name evidence="3" type="ORF">Nans01_45990</name>
</gene>
<dbReference type="InterPro" id="IPR045851">
    <property type="entry name" value="AMP-bd_C_sf"/>
</dbReference>
<dbReference type="InterPro" id="IPR020845">
    <property type="entry name" value="AMP-binding_CS"/>
</dbReference>
<dbReference type="Pfam" id="PF00501">
    <property type="entry name" value="AMP-binding"/>
    <property type="match status" value="1"/>
</dbReference>
<reference evidence="3" key="1">
    <citation type="submission" date="2023-02" db="EMBL/GenBank/DDBJ databases">
        <title>Nocardiopsis ansamitocini NBRC 112285.</title>
        <authorList>
            <person name="Ichikawa N."/>
            <person name="Sato H."/>
            <person name="Tonouchi N."/>
        </authorList>
    </citation>
    <scope>NUCLEOTIDE SEQUENCE</scope>
    <source>
        <strain evidence="3">NBRC 112285</strain>
    </source>
</reference>
<dbReference type="InterPro" id="IPR050237">
    <property type="entry name" value="ATP-dep_AMP-bd_enzyme"/>
</dbReference>
<dbReference type="PANTHER" id="PTHR43767">
    <property type="entry name" value="LONG-CHAIN-FATTY-ACID--COA LIGASE"/>
    <property type="match status" value="1"/>
</dbReference>
<keyword evidence="4" id="KW-1185">Reference proteome</keyword>
<dbReference type="EMBL" id="BSQG01000012">
    <property type="protein sequence ID" value="GLU50248.1"/>
    <property type="molecule type" value="Genomic_DNA"/>
</dbReference>